<sequence length="40" mass="4338">MKARLELSPALRLGLAHGGQLTSLSLKAEVRISMQVSDYP</sequence>
<proteinExistence type="predicted"/>
<comment type="caution">
    <text evidence="1">The sequence shown here is derived from an EMBL/GenBank/DDBJ whole genome shotgun (WGS) entry which is preliminary data.</text>
</comment>
<dbReference type="EMBL" id="QKZK01000003">
    <property type="protein sequence ID" value="PZX20092.1"/>
    <property type="molecule type" value="Genomic_DNA"/>
</dbReference>
<organism evidence="1 2">
    <name type="scientific">Breznakibacter xylanolyticus</name>
    <dbReference type="NCBI Taxonomy" id="990"/>
    <lineage>
        <taxon>Bacteria</taxon>
        <taxon>Pseudomonadati</taxon>
        <taxon>Bacteroidota</taxon>
        <taxon>Bacteroidia</taxon>
        <taxon>Marinilabiliales</taxon>
        <taxon>Marinilabiliaceae</taxon>
        <taxon>Breznakibacter</taxon>
    </lineage>
</organism>
<dbReference type="AlphaFoldDB" id="A0A2W7P9R3"/>
<gene>
    <name evidence="1" type="ORF">LX69_00544</name>
</gene>
<name>A0A2W7P9R3_9BACT</name>
<evidence type="ECO:0000313" key="1">
    <source>
        <dbReference type="EMBL" id="PZX20092.1"/>
    </source>
</evidence>
<keyword evidence="2" id="KW-1185">Reference proteome</keyword>
<reference evidence="1 2" key="1">
    <citation type="submission" date="2018-06" db="EMBL/GenBank/DDBJ databases">
        <title>Genomic Encyclopedia of Archaeal and Bacterial Type Strains, Phase II (KMG-II): from individual species to whole genera.</title>
        <authorList>
            <person name="Goeker M."/>
        </authorList>
    </citation>
    <scope>NUCLEOTIDE SEQUENCE [LARGE SCALE GENOMIC DNA]</scope>
    <source>
        <strain evidence="1 2">DSM 6779</strain>
    </source>
</reference>
<evidence type="ECO:0000313" key="2">
    <source>
        <dbReference type="Proteomes" id="UP000249239"/>
    </source>
</evidence>
<dbReference type="Proteomes" id="UP000249239">
    <property type="component" value="Unassembled WGS sequence"/>
</dbReference>
<accession>A0A2W7P9R3</accession>
<protein>
    <submittedName>
        <fullName evidence="1">Uncharacterized protein</fullName>
    </submittedName>
</protein>